<evidence type="ECO:0000256" key="1">
    <source>
        <dbReference type="SAM" id="Coils"/>
    </source>
</evidence>
<keyword evidence="1" id="KW-0175">Coiled coil</keyword>
<evidence type="ECO:0000313" key="4">
    <source>
        <dbReference type="Proteomes" id="UP001237642"/>
    </source>
</evidence>
<comment type="caution">
    <text evidence="3">The sequence shown here is derived from an EMBL/GenBank/DDBJ whole genome shotgun (WGS) entry which is preliminary data.</text>
</comment>
<dbReference type="Proteomes" id="UP001237642">
    <property type="component" value="Unassembled WGS sequence"/>
</dbReference>
<accession>A0AAD8IR77</accession>
<sequence length="220" mass="25197">MEKCQENERLRDDLQVAVDFSKKSQEASFSQLSKLKSEIEELKKKLTCLETEKHTLDIKWNFLMVLVFRDWYFVVMVLSQESGLFPVIQQNLLDYINIYDSKSPLTPTGFRWDRQWLVVNSNGRAYTQRVAPKLALVDIELPTDAFTEGWKPTNNSYMVIKAPGMAELNISLRKPNGTADGVSVWEWSGSALDKGAKSSKWFSNYLGKASRLVRFNEGSP</sequence>
<evidence type="ECO:0000313" key="3">
    <source>
        <dbReference type="EMBL" id="KAK1390639.1"/>
    </source>
</evidence>
<feature type="coiled-coil region" evidence="1">
    <location>
        <begin position="25"/>
        <end position="59"/>
    </location>
</feature>
<evidence type="ECO:0000259" key="2">
    <source>
        <dbReference type="Pfam" id="PF03476"/>
    </source>
</evidence>
<feature type="domain" description="Molybdenum cofactor sulfurase middle" evidence="2">
    <location>
        <begin position="104"/>
        <end position="208"/>
    </location>
</feature>
<dbReference type="SUPFAM" id="SSF141673">
    <property type="entry name" value="MOSC N-terminal domain-like"/>
    <property type="match status" value="1"/>
</dbReference>
<reference evidence="3" key="2">
    <citation type="submission" date="2023-05" db="EMBL/GenBank/DDBJ databases">
        <authorList>
            <person name="Schelkunov M.I."/>
        </authorList>
    </citation>
    <scope>NUCLEOTIDE SEQUENCE</scope>
    <source>
        <strain evidence="3">Hsosn_3</strain>
        <tissue evidence="3">Leaf</tissue>
    </source>
</reference>
<gene>
    <name evidence="3" type="ORF">POM88_018817</name>
</gene>
<keyword evidence="4" id="KW-1185">Reference proteome</keyword>
<proteinExistence type="predicted"/>
<protein>
    <recommendedName>
        <fullName evidence="2">Molybdenum cofactor sulfurase middle domain-containing protein</fullName>
    </recommendedName>
</protein>
<reference evidence="3" key="1">
    <citation type="submission" date="2023-02" db="EMBL/GenBank/DDBJ databases">
        <title>Genome of toxic invasive species Heracleum sosnowskyi carries increased number of genes despite the absence of recent whole-genome duplications.</title>
        <authorList>
            <person name="Schelkunov M."/>
            <person name="Shtratnikova V."/>
            <person name="Makarenko M."/>
            <person name="Klepikova A."/>
            <person name="Omelchenko D."/>
            <person name="Novikova G."/>
            <person name="Obukhova E."/>
            <person name="Bogdanov V."/>
            <person name="Penin A."/>
            <person name="Logacheva M."/>
        </authorList>
    </citation>
    <scope>NUCLEOTIDE SEQUENCE</scope>
    <source>
        <strain evidence="3">Hsosn_3</strain>
        <tissue evidence="3">Leaf</tissue>
    </source>
</reference>
<dbReference type="InterPro" id="IPR005303">
    <property type="entry name" value="MOCOS_middle"/>
</dbReference>
<dbReference type="AlphaFoldDB" id="A0AAD8IR77"/>
<name>A0AAD8IR77_9APIA</name>
<dbReference type="Pfam" id="PF03476">
    <property type="entry name" value="MOSC_N"/>
    <property type="match status" value="1"/>
</dbReference>
<organism evidence="3 4">
    <name type="scientific">Heracleum sosnowskyi</name>
    <dbReference type="NCBI Taxonomy" id="360622"/>
    <lineage>
        <taxon>Eukaryota</taxon>
        <taxon>Viridiplantae</taxon>
        <taxon>Streptophyta</taxon>
        <taxon>Embryophyta</taxon>
        <taxon>Tracheophyta</taxon>
        <taxon>Spermatophyta</taxon>
        <taxon>Magnoliopsida</taxon>
        <taxon>eudicotyledons</taxon>
        <taxon>Gunneridae</taxon>
        <taxon>Pentapetalae</taxon>
        <taxon>asterids</taxon>
        <taxon>campanulids</taxon>
        <taxon>Apiales</taxon>
        <taxon>Apiaceae</taxon>
        <taxon>Apioideae</taxon>
        <taxon>apioid superclade</taxon>
        <taxon>Tordylieae</taxon>
        <taxon>Tordyliinae</taxon>
        <taxon>Heracleum</taxon>
    </lineage>
</organism>
<dbReference type="EMBL" id="JAUIZM010000004">
    <property type="protein sequence ID" value="KAK1390639.1"/>
    <property type="molecule type" value="Genomic_DNA"/>
</dbReference>